<feature type="compositionally biased region" description="Polar residues" evidence="1">
    <location>
        <begin position="77"/>
        <end position="91"/>
    </location>
</feature>
<dbReference type="Proteomes" id="UP001148838">
    <property type="component" value="Unassembled WGS sequence"/>
</dbReference>
<evidence type="ECO:0000256" key="1">
    <source>
        <dbReference type="SAM" id="MobiDB-lite"/>
    </source>
</evidence>
<protein>
    <submittedName>
        <fullName evidence="2">Uncharacterized protein</fullName>
    </submittedName>
</protein>
<feature type="region of interest" description="Disordered" evidence="1">
    <location>
        <begin position="42"/>
        <end position="91"/>
    </location>
</feature>
<comment type="caution">
    <text evidence="2">The sequence shown here is derived from an EMBL/GenBank/DDBJ whole genome shotgun (WGS) entry which is preliminary data.</text>
</comment>
<evidence type="ECO:0000313" key="2">
    <source>
        <dbReference type="EMBL" id="KAJ4430576.1"/>
    </source>
</evidence>
<feature type="compositionally biased region" description="Polar residues" evidence="1">
    <location>
        <begin position="54"/>
        <end position="63"/>
    </location>
</feature>
<evidence type="ECO:0000313" key="3">
    <source>
        <dbReference type="Proteomes" id="UP001148838"/>
    </source>
</evidence>
<name>A0ABQ8S9K7_PERAM</name>
<reference evidence="2 3" key="1">
    <citation type="journal article" date="2022" name="Allergy">
        <title>Genome assembly and annotation of Periplaneta americana reveal a comprehensive cockroach allergen profile.</title>
        <authorList>
            <person name="Wang L."/>
            <person name="Xiong Q."/>
            <person name="Saelim N."/>
            <person name="Wang L."/>
            <person name="Nong W."/>
            <person name="Wan A.T."/>
            <person name="Shi M."/>
            <person name="Liu X."/>
            <person name="Cao Q."/>
            <person name="Hui J.H.L."/>
            <person name="Sookrung N."/>
            <person name="Leung T.F."/>
            <person name="Tungtrongchitr A."/>
            <person name="Tsui S.K.W."/>
        </authorList>
    </citation>
    <scope>NUCLEOTIDE SEQUENCE [LARGE SCALE GENOMIC DNA]</scope>
    <source>
        <strain evidence="2">PWHHKU_190912</strain>
    </source>
</reference>
<dbReference type="EMBL" id="JAJSOF020000031">
    <property type="protein sequence ID" value="KAJ4430576.1"/>
    <property type="molecule type" value="Genomic_DNA"/>
</dbReference>
<accession>A0ABQ8S9K7</accession>
<organism evidence="2 3">
    <name type="scientific">Periplaneta americana</name>
    <name type="common">American cockroach</name>
    <name type="synonym">Blatta americana</name>
    <dbReference type="NCBI Taxonomy" id="6978"/>
    <lineage>
        <taxon>Eukaryota</taxon>
        <taxon>Metazoa</taxon>
        <taxon>Ecdysozoa</taxon>
        <taxon>Arthropoda</taxon>
        <taxon>Hexapoda</taxon>
        <taxon>Insecta</taxon>
        <taxon>Pterygota</taxon>
        <taxon>Neoptera</taxon>
        <taxon>Polyneoptera</taxon>
        <taxon>Dictyoptera</taxon>
        <taxon>Blattodea</taxon>
        <taxon>Blattoidea</taxon>
        <taxon>Blattidae</taxon>
        <taxon>Blattinae</taxon>
        <taxon>Periplaneta</taxon>
    </lineage>
</organism>
<gene>
    <name evidence="2" type="ORF">ANN_19164</name>
</gene>
<sequence length="91" mass="9936">MACLYEGDNEFSGSLKAIITAASFVAKNQRHLHLVWQYPEEKIHSGSSPRKAKPSQTKSTQAKPGQARPNDIVDASSRFSCAEDSNPNDGM</sequence>
<proteinExistence type="predicted"/>
<keyword evidence="3" id="KW-1185">Reference proteome</keyword>